<sequence length="79" mass="8798">MLNVASTAVTTNSSSATPAAMISPIPTQVGRIAWSKDDWTGDIAWSKDDWATGKRYRITWSNNVWTFRIRVVNAARVVE</sequence>
<proteinExistence type="predicted"/>
<dbReference type="EMBL" id="BNJF01000010">
    <property type="protein sequence ID" value="GHO50946.1"/>
    <property type="molecule type" value="Genomic_DNA"/>
</dbReference>
<name>A0A8J3I965_9CHLR</name>
<accession>A0A8J3I965</accession>
<comment type="caution">
    <text evidence="1">The sequence shown here is derived from an EMBL/GenBank/DDBJ whole genome shotgun (WGS) entry which is preliminary data.</text>
</comment>
<protein>
    <submittedName>
        <fullName evidence="1">Uncharacterized protein</fullName>
    </submittedName>
</protein>
<organism evidence="1 2">
    <name type="scientific">Ktedonospora formicarum</name>
    <dbReference type="NCBI Taxonomy" id="2778364"/>
    <lineage>
        <taxon>Bacteria</taxon>
        <taxon>Bacillati</taxon>
        <taxon>Chloroflexota</taxon>
        <taxon>Ktedonobacteria</taxon>
        <taxon>Ktedonobacterales</taxon>
        <taxon>Ktedonobacteraceae</taxon>
        <taxon>Ktedonospora</taxon>
    </lineage>
</organism>
<gene>
    <name evidence="1" type="ORF">KSX_91090</name>
</gene>
<reference evidence="1" key="1">
    <citation type="submission" date="2020-10" db="EMBL/GenBank/DDBJ databases">
        <title>Taxonomic study of unclassified bacteria belonging to the class Ktedonobacteria.</title>
        <authorList>
            <person name="Yabe S."/>
            <person name="Wang C.M."/>
            <person name="Zheng Y."/>
            <person name="Sakai Y."/>
            <person name="Cavaletti L."/>
            <person name="Monciardini P."/>
            <person name="Donadio S."/>
        </authorList>
    </citation>
    <scope>NUCLEOTIDE SEQUENCE</scope>
    <source>
        <strain evidence="1">SOSP1-1</strain>
    </source>
</reference>
<keyword evidence="2" id="KW-1185">Reference proteome</keyword>
<dbReference type="AlphaFoldDB" id="A0A8J3I965"/>
<dbReference type="Proteomes" id="UP000612362">
    <property type="component" value="Unassembled WGS sequence"/>
</dbReference>
<evidence type="ECO:0000313" key="1">
    <source>
        <dbReference type="EMBL" id="GHO50946.1"/>
    </source>
</evidence>
<evidence type="ECO:0000313" key="2">
    <source>
        <dbReference type="Proteomes" id="UP000612362"/>
    </source>
</evidence>